<dbReference type="PANTHER" id="PTHR12086">
    <property type="entry name" value="EF-HAND DOMAIN C-TERMINAL CONTAINING PROTEIN"/>
    <property type="match status" value="1"/>
</dbReference>
<accession>T2M9J4</accession>
<keyword evidence="3" id="KW-0963">Cytoplasm</keyword>
<name>T2M9J4_HYDVU</name>
<dbReference type="Pfam" id="PF25325">
    <property type="entry name" value="EF-hand_EFHB_C"/>
    <property type="match status" value="1"/>
</dbReference>
<evidence type="ECO:0000313" key="8">
    <source>
        <dbReference type="EMBL" id="CDG68736.1"/>
    </source>
</evidence>
<protein>
    <submittedName>
        <fullName evidence="8">EF-hand domain-containing family member B</fullName>
    </submittedName>
</protein>
<dbReference type="GO" id="GO:0005856">
    <property type="term" value="C:cytoskeleton"/>
    <property type="evidence" value="ECO:0007669"/>
    <property type="project" value="UniProtKB-SubCell"/>
</dbReference>
<dbReference type="AlphaFoldDB" id="T2M9J4"/>
<dbReference type="Gene3D" id="1.10.238.10">
    <property type="entry name" value="EF-hand"/>
    <property type="match status" value="1"/>
</dbReference>
<evidence type="ECO:0000256" key="5">
    <source>
        <dbReference type="ARBA" id="ARBA00023212"/>
    </source>
</evidence>
<comment type="subcellular location">
    <subcellularLocation>
        <location evidence="1">Cell projection</location>
        <location evidence="1">Cilium</location>
    </subcellularLocation>
    <subcellularLocation>
        <location evidence="2">Cytoplasm</location>
        <location evidence="2">Cytoskeleton</location>
    </subcellularLocation>
</comment>
<sequence>MAHSAKDLINPKPLSLFREKINENIEKKVYASKKRAPLGRSYNQQERLPSSVNYRETSFGLPSIHESDAGILINPRKSSREVYRENQIGSELYKKSHNVYDVGETCDRGYNWSYFPKSNAFGIETPHDNRGLNTKKSLKWFDRTLCDKSVKIISKQLDDFCERNTPKIGICHDPLKNTLNVDRNHAFGIRIPLDETCARDLIYMRNTVCSSVEKNYLLFVIIKIRNQLQNKNYENFDELENAFICEDKNHTGLIDLLKIEEIFLKTRVPINKKLLTNFIQYLKWSRNQKMNYSQLIQILNWKEELSDDIEKIFEIKSNANDVLQKDEPKQIQKGKIDSSSRSYGIPSIRNDLHPPTLRKIGDIRNYGDQHNFYTLMNPSKFSEYGVEPFDLSKKRSSEEIKKIFTAIGVEITDDVFCELWEKAQNKSSDGQVSIELFKSVLHQKSVEEIMSNVERIKVSNDFQATIHSALANKPKYYQKLSQIT</sequence>
<evidence type="ECO:0000256" key="2">
    <source>
        <dbReference type="ARBA" id="ARBA00004245"/>
    </source>
</evidence>
<dbReference type="OrthoDB" id="2096280at2759"/>
<organism evidence="8">
    <name type="scientific">Hydra vulgaris</name>
    <name type="common">Hydra</name>
    <name type="synonym">Hydra attenuata</name>
    <dbReference type="NCBI Taxonomy" id="6087"/>
    <lineage>
        <taxon>Eukaryota</taxon>
        <taxon>Metazoa</taxon>
        <taxon>Cnidaria</taxon>
        <taxon>Hydrozoa</taxon>
        <taxon>Hydroidolina</taxon>
        <taxon>Anthoathecata</taxon>
        <taxon>Aplanulata</taxon>
        <taxon>Hydridae</taxon>
        <taxon>Hydra</taxon>
    </lineage>
</organism>
<evidence type="ECO:0000256" key="4">
    <source>
        <dbReference type="ARBA" id="ARBA00022737"/>
    </source>
</evidence>
<keyword evidence="6" id="KW-0966">Cell projection</keyword>
<reference evidence="8" key="1">
    <citation type="journal article" date="2013" name="Genome Biol. Evol.">
        <title>Punctuated emergences of genetic and phenotypic innovations in eumetazoan, bilaterian, euteleostome, and hominidae ancestors.</title>
        <authorList>
            <person name="Wenger Y."/>
            <person name="Galliot B."/>
        </authorList>
    </citation>
    <scope>NUCLEOTIDE SEQUENCE</scope>
    <source>
        <tissue evidence="8">Whole animals</tissue>
    </source>
</reference>
<dbReference type="PANTHER" id="PTHR12086:SF12">
    <property type="entry name" value="EF-HAND DOMAIN-CONTAINING FAMILY MEMBER B"/>
    <property type="match status" value="1"/>
</dbReference>
<dbReference type="EMBL" id="HAAD01002504">
    <property type="protein sequence ID" value="CDG68736.1"/>
    <property type="molecule type" value="mRNA"/>
</dbReference>
<keyword evidence="5" id="KW-0206">Cytoskeleton</keyword>
<evidence type="ECO:0000256" key="1">
    <source>
        <dbReference type="ARBA" id="ARBA00004138"/>
    </source>
</evidence>
<dbReference type="OMA" id="DKVVREY"/>
<feature type="domain" description="EFHB C-terminal EF-hand" evidence="7">
    <location>
        <begin position="373"/>
        <end position="444"/>
    </location>
</feature>
<evidence type="ECO:0000256" key="6">
    <source>
        <dbReference type="ARBA" id="ARBA00023273"/>
    </source>
</evidence>
<dbReference type="InterPro" id="IPR011992">
    <property type="entry name" value="EF-hand-dom_pair"/>
</dbReference>
<dbReference type="InterPro" id="IPR057428">
    <property type="entry name" value="EFHB_EF-hand_C"/>
</dbReference>
<dbReference type="SUPFAM" id="SSF47473">
    <property type="entry name" value="EF-hand"/>
    <property type="match status" value="1"/>
</dbReference>
<dbReference type="InterPro" id="IPR040193">
    <property type="entry name" value="EFHC1/EFHC2/EFHB"/>
</dbReference>
<gene>
    <name evidence="8" type="primary">EFHB</name>
</gene>
<evidence type="ECO:0000256" key="3">
    <source>
        <dbReference type="ARBA" id="ARBA00022490"/>
    </source>
</evidence>
<proteinExistence type="evidence at transcript level"/>
<evidence type="ECO:0000259" key="7">
    <source>
        <dbReference type="Pfam" id="PF25325"/>
    </source>
</evidence>
<dbReference type="GO" id="GO:0005929">
    <property type="term" value="C:cilium"/>
    <property type="evidence" value="ECO:0007669"/>
    <property type="project" value="UniProtKB-SubCell"/>
</dbReference>
<keyword evidence="4" id="KW-0677">Repeat</keyword>